<evidence type="ECO:0000256" key="9">
    <source>
        <dbReference type="ARBA" id="ARBA00022989"/>
    </source>
</evidence>
<dbReference type="GO" id="GO:0022904">
    <property type="term" value="P:respiratory electron transport chain"/>
    <property type="evidence" value="ECO:0007669"/>
    <property type="project" value="InterPro"/>
</dbReference>
<dbReference type="HOGENOM" id="CLU_095321_4_1_6"/>
<dbReference type="PANTHER" id="PTHR30529">
    <property type="entry name" value="CYTOCHROME B561"/>
    <property type="match status" value="1"/>
</dbReference>
<evidence type="ECO:0000256" key="10">
    <source>
        <dbReference type="ARBA" id="ARBA00023004"/>
    </source>
</evidence>
<evidence type="ECO:0000256" key="5">
    <source>
        <dbReference type="ARBA" id="ARBA00022617"/>
    </source>
</evidence>
<feature type="transmembrane region" description="Helical" evidence="13">
    <location>
        <begin position="57"/>
        <end position="75"/>
    </location>
</feature>
<evidence type="ECO:0000256" key="6">
    <source>
        <dbReference type="ARBA" id="ARBA00022692"/>
    </source>
</evidence>
<sequence length="192" mass="21098">MLMQFSNTPQRYGVISAGLHWLTAIVVYGMFALGLWMVTLSYYDGWYHKAPEIHKSIGVMLMMGLVIRLVWRVISPPPATLTSYSPLIRLGAALGHFALYALLLAIVISGYLISTADGKPISVFGWFDIPATLADAGAQADIAGTLHLWLAWSVVILSLLHGLMALKHHFIDKDVTLKRMLGQASSDYGVQK</sequence>
<dbReference type="GO" id="GO:0020037">
    <property type="term" value="F:heme binding"/>
    <property type="evidence" value="ECO:0007669"/>
    <property type="project" value="TreeGrafter"/>
</dbReference>
<name>B7LT78_ESCF3</name>
<keyword evidence="16" id="KW-1185">Reference proteome</keyword>
<reference evidence="16" key="1">
    <citation type="journal article" date="2009" name="PLoS Genet.">
        <title>Organised genome dynamics in the Escherichia coli species results in highly diverse adaptive paths.</title>
        <authorList>
            <person name="Touchon M."/>
            <person name="Hoede C."/>
            <person name="Tenaillon O."/>
            <person name="Barbe V."/>
            <person name="Baeriswyl S."/>
            <person name="Bidet P."/>
            <person name="Bingen E."/>
            <person name="Bonacorsi S."/>
            <person name="Bouchier C."/>
            <person name="Bouvet O."/>
            <person name="Calteau A."/>
            <person name="Chiapello H."/>
            <person name="Clermont O."/>
            <person name="Cruveiller S."/>
            <person name="Danchin A."/>
            <person name="Diard M."/>
            <person name="Dossat C."/>
            <person name="Karoui M.E."/>
            <person name="Frapy E."/>
            <person name="Garry L."/>
            <person name="Ghigo J.M."/>
            <person name="Gilles A.M."/>
            <person name="Johnson J."/>
            <person name="Le Bouguenec C."/>
            <person name="Lescat M."/>
            <person name="Mangenot S."/>
            <person name="Martinez-Jehanne V."/>
            <person name="Matic I."/>
            <person name="Nassif X."/>
            <person name="Oztas S."/>
            <person name="Petit M.A."/>
            <person name="Pichon C."/>
            <person name="Rouy Z."/>
            <person name="Ruf C.S."/>
            <person name="Schneider D."/>
            <person name="Tourret J."/>
            <person name="Vacherie B."/>
            <person name="Vallenet D."/>
            <person name="Medigue C."/>
            <person name="Rocha E.P.C."/>
            <person name="Denamur E."/>
        </authorList>
    </citation>
    <scope>NUCLEOTIDE SEQUENCE [LARGE SCALE GENOMIC DNA]</scope>
    <source>
        <strain evidence="16">ATCC 35469 / DSM 13698 / BCRC 15582 / CCUG 18766 / IAM 14443 / JCM 21226 / LMG 7866 / NBRC 102419 / NCTC 12128 / CDC 0568-73</strain>
    </source>
</reference>
<dbReference type="GO" id="GO:0005886">
    <property type="term" value="C:plasma membrane"/>
    <property type="evidence" value="ECO:0007669"/>
    <property type="project" value="UniProtKB-SubCell"/>
</dbReference>
<keyword evidence="5" id="KW-0349">Heme</keyword>
<accession>B7LT78</accession>
<evidence type="ECO:0000256" key="7">
    <source>
        <dbReference type="ARBA" id="ARBA00022723"/>
    </source>
</evidence>
<evidence type="ECO:0000256" key="1">
    <source>
        <dbReference type="ARBA" id="ARBA00001970"/>
    </source>
</evidence>
<dbReference type="GO" id="GO:0046872">
    <property type="term" value="F:metal ion binding"/>
    <property type="evidence" value="ECO:0007669"/>
    <property type="project" value="UniProtKB-KW"/>
</dbReference>
<feature type="transmembrane region" description="Helical" evidence="13">
    <location>
        <begin position="149"/>
        <end position="170"/>
    </location>
</feature>
<comment type="subcellular location">
    <subcellularLocation>
        <location evidence="2">Cell membrane</location>
        <topology evidence="2">Multi-pass membrane protein</topology>
    </subcellularLocation>
</comment>
<keyword evidence="11 13" id="KW-0472">Membrane</keyword>
<dbReference type="KEGG" id="efe:EFER_1871"/>
<feature type="transmembrane region" description="Helical" evidence="13">
    <location>
        <begin position="87"/>
        <end position="113"/>
    </location>
</feature>
<dbReference type="InterPro" id="IPR016174">
    <property type="entry name" value="Di-haem_cyt_TM"/>
</dbReference>
<evidence type="ECO:0000259" key="14">
    <source>
        <dbReference type="Pfam" id="PF01292"/>
    </source>
</evidence>
<evidence type="ECO:0000256" key="12">
    <source>
        <dbReference type="ARBA" id="ARBA00037975"/>
    </source>
</evidence>
<dbReference type="InterPro" id="IPR052168">
    <property type="entry name" value="Cytochrome_b561_oxidase"/>
</dbReference>
<dbReference type="FunFam" id="1.20.950.20:FF:000005">
    <property type="entry name" value="Putative cytochrome b561"/>
    <property type="match status" value="1"/>
</dbReference>
<evidence type="ECO:0000313" key="16">
    <source>
        <dbReference type="Proteomes" id="UP000000745"/>
    </source>
</evidence>
<organism evidence="15 16">
    <name type="scientific">Escherichia fergusonii (strain ATCC 35469 / DSM 13698 / CCUG 18766 / IAM 14443 / JCM 21226 / LMG 7866 / NBRC 102419 / NCTC 12128 / CDC 0568-73)</name>
    <dbReference type="NCBI Taxonomy" id="585054"/>
    <lineage>
        <taxon>Bacteria</taxon>
        <taxon>Pseudomonadati</taxon>
        <taxon>Pseudomonadota</taxon>
        <taxon>Gammaproteobacteria</taxon>
        <taxon>Enterobacterales</taxon>
        <taxon>Enterobacteriaceae</taxon>
        <taxon>Escherichia</taxon>
    </lineage>
</organism>
<proteinExistence type="inferred from homology"/>
<dbReference type="Pfam" id="PF01292">
    <property type="entry name" value="Ni_hydr_CYTB"/>
    <property type="match status" value="1"/>
</dbReference>
<evidence type="ECO:0000256" key="4">
    <source>
        <dbReference type="ARBA" id="ARBA00022475"/>
    </source>
</evidence>
<keyword evidence="8" id="KW-0249">Electron transport</keyword>
<comment type="similarity">
    <text evidence="12">Belongs to the cytochrome b561 family.</text>
</comment>
<feature type="domain" description="Cytochrome b561 bacterial/Ni-hydrogenase" evidence="14">
    <location>
        <begin position="11"/>
        <end position="182"/>
    </location>
</feature>
<comment type="cofactor">
    <cofactor evidence="1">
        <name>heme b</name>
        <dbReference type="ChEBI" id="CHEBI:60344"/>
    </cofactor>
</comment>
<evidence type="ECO:0000256" key="13">
    <source>
        <dbReference type="SAM" id="Phobius"/>
    </source>
</evidence>
<dbReference type="AlphaFoldDB" id="B7LT78"/>
<feature type="transmembrane region" description="Helical" evidence="13">
    <location>
        <begin position="12"/>
        <end position="37"/>
    </location>
</feature>
<evidence type="ECO:0000256" key="2">
    <source>
        <dbReference type="ARBA" id="ARBA00004651"/>
    </source>
</evidence>
<gene>
    <name evidence="15" type="primary">yceJ</name>
    <name evidence="15" type="ordered locus">EFER_1871</name>
</gene>
<evidence type="ECO:0000256" key="11">
    <source>
        <dbReference type="ARBA" id="ARBA00023136"/>
    </source>
</evidence>
<dbReference type="GO" id="GO:0009055">
    <property type="term" value="F:electron transfer activity"/>
    <property type="evidence" value="ECO:0007669"/>
    <property type="project" value="InterPro"/>
</dbReference>
<dbReference type="SUPFAM" id="SSF81342">
    <property type="entry name" value="Transmembrane di-heme cytochromes"/>
    <property type="match status" value="1"/>
</dbReference>
<dbReference type="InterPro" id="IPR011577">
    <property type="entry name" value="Cyt_b561_bac/Ni-Hgenase"/>
</dbReference>
<evidence type="ECO:0000256" key="8">
    <source>
        <dbReference type="ARBA" id="ARBA00022982"/>
    </source>
</evidence>
<keyword evidence="10" id="KW-0408">Iron</keyword>
<protein>
    <submittedName>
        <fullName evidence="15">Cytochrome b561</fullName>
    </submittedName>
</protein>
<dbReference type="Gene3D" id="1.20.950.20">
    <property type="entry name" value="Transmembrane di-heme cytochromes, Chain C"/>
    <property type="match status" value="1"/>
</dbReference>
<dbReference type="Proteomes" id="UP000000745">
    <property type="component" value="Chromosome"/>
</dbReference>
<keyword evidence="4" id="KW-1003">Cell membrane</keyword>
<evidence type="ECO:0000313" key="15">
    <source>
        <dbReference type="EMBL" id="CAQ89382.1"/>
    </source>
</evidence>
<evidence type="ECO:0000256" key="3">
    <source>
        <dbReference type="ARBA" id="ARBA00022448"/>
    </source>
</evidence>
<keyword evidence="7" id="KW-0479">Metal-binding</keyword>
<keyword evidence="6 13" id="KW-0812">Transmembrane</keyword>
<dbReference type="EMBL" id="CU928158">
    <property type="protein sequence ID" value="CAQ89382.1"/>
    <property type="molecule type" value="Genomic_DNA"/>
</dbReference>
<keyword evidence="9 13" id="KW-1133">Transmembrane helix</keyword>
<dbReference type="PANTHER" id="PTHR30529:SF1">
    <property type="entry name" value="CYTOCHROME B561 HOMOLOG 2"/>
    <property type="match status" value="1"/>
</dbReference>
<keyword evidence="3" id="KW-0813">Transport</keyword>